<dbReference type="InterPro" id="IPR050557">
    <property type="entry name" value="RTX_toxin/Mannuronan_C5-epim"/>
</dbReference>
<dbReference type="RefSeq" id="WP_183794000.1">
    <property type="nucleotide sequence ID" value="NZ_JACIDU010000015.1"/>
</dbReference>
<reference evidence="3 4" key="1">
    <citation type="submission" date="2020-08" db="EMBL/GenBank/DDBJ databases">
        <title>Genomic Encyclopedia of Type Strains, Phase IV (KMG-IV): sequencing the most valuable type-strain genomes for metagenomic binning, comparative biology and taxonomic classification.</title>
        <authorList>
            <person name="Goeker M."/>
        </authorList>
    </citation>
    <scope>NUCLEOTIDE SEQUENCE [LARGE SCALE GENOMIC DNA]</scope>
    <source>
        <strain evidence="3 4">DSM 26385</strain>
    </source>
</reference>
<comment type="subcellular location">
    <subcellularLocation>
        <location evidence="1">Secreted</location>
    </subcellularLocation>
</comment>
<dbReference type="PANTHER" id="PTHR38340">
    <property type="entry name" value="S-LAYER PROTEIN"/>
    <property type="match status" value="1"/>
</dbReference>
<dbReference type="GO" id="GO:0005509">
    <property type="term" value="F:calcium ion binding"/>
    <property type="evidence" value="ECO:0007669"/>
    <property type="project" value="InterPro"/>
</dbReference>
<dbReference type="InterPro" id="IPR001343">
    <property type="entry name" value="Hemolysn_Ca-bd"/>
</dbReference>
<dbReference type="PANTHER" id="PTHR38340:SF1">
    <property type="entry name" value="S-LAYER PROTEIN"/>
    <property type="match status" value="1"/>
</dbReference>
<evidence type="ECO:0000256" key="1">
    <source>
        <dbReference type="ARBA" id="ARBA00004613"/>
    </source>
</evidence>
<keyword evidence="2" id="KW-0964">Secreted</keyword>
<dbReference type="SUPFAM" id="SSF51120">
    <property type="entry name" value="beta-Roll"/>
    <property type="match status" value="3"/>
</dbReference>
<proteinExistence type="predicted"/>
<sequence length="394" mass="40143">MVIRIVGSPSDNILRGTSTTEAFYGLAGNDLFIGSYGNDVIDGGEGSDTVDYSGYNGAITVSLNGSTQVRASGAFGEYHILSNIENLILGGGNDVVRGDVNNNSFWGNGGNDTFLCSGGNDFYDGGTGFDTVDYTKAGIGITVKFTAANTATISTNGVVSDKLANIEKIIGSDKADTFYGSSANNTFVGGAGDDRFYCSAGTDSYDGGAGNDTIDYTKAGVALTIKVTGTDSFSVASSGVVSDKLVSIENIIGSNYGDNISGTVANNVLNGGAGNDTLNGGAGNDTLIGGTGNDTLIGGIGNDILTGGAGKDTFVFYTYDGKDTVTDFQATGSQFDLLQISSRTTGIDSFAEIMDGGLAYQSGSDVLLNLGKGDLVTLKGVDLSDLSASNFLFV</sequence>
<accession>A0A7W6K4E9</accession>
<gene>
    <name evidence="3" type="ORF">GGQ66_003519</name>
</gene>
<evidence type="ECO:0000313" key="3">
    <source>
        <dbReference type="EMBL" id="MBB4104937.1"/>
    </source>
</evidence>
<dbReference type="EMBL" id="JACIDU010000015">
    <property type="protein sequence ID" value="MBB4104937.1"/>
    <property type="molecule type" value="Genomic_DNA"/>
</dbReference>
<dbReference type="PRINTS" id="PR00313">
    <property type="entry name" value="CABNDNGRPT"/>
</dbReference>
<dbReference type="AlphaFoldDB" id="A0A7W6K4E9"/>
<evidence type="ECO:0000256" key="2">
    <source>
        <dbReference type="ARBA" id="ARBA00022525"/>
    </source>
</evidence>
<dbReference type="InterPro" id="IPR011049">
    <property type="entry name" value="Serralysin-like_metalloprot_C"/>
</dbReference>
<dbReference type="Gene3D" id="2.150.10.10">
    <property type="entry name" value="Serralysin-like metalloprotease, C-terminal"/>
    <property type="match status" value="3"/>
</dbReference>
<protein>
    <submittedName>
        <fullName evidence="3">Ca2+-binding RTX toxin-like protein</fullName>
    </submittedName>
</protein>
<dbReference type="Pfam" id="PF00353">
    <property type="entry name" value="HemolysinCabind"/>
    <property type="match status" value="5"/>
</dbReference>
<dbReference type="InterPro" id="IPR018511">
    <property type="entry name" value="Hemolysin-typ_Ca-bd_CS"/>
</dbReference>
<name>A0A7W6K4E9_9HYPH</name>
<keyword evidence="4" id="KW-1185">Reference proteome</keyword>
<comment type="caution">
    <text evidence="3">The sequence shown here is derived from an EMBL/GenBank/DDBJ whole genome shotgun (WGS) entry which is preliminary data.</text>
</comment>
<evidence type="ECO:0000313" key="4">
    <source>
        <dbReference type="Proteomes" id="UP000584824"/>
    </source>
</evidence>
<dbReference type="GO" id="GO:0005576">
    <property type="term" value="C:extracellular region"/>
    <property type="evidence" value="ECO:0007669"/>
    <property type="project" value="UniProtKB-SubCell"/>
</dbReference>
<dbReference type="PROSITE" id="PS00330">
    <property type="entry name" value="HEMOLYSIN_CALCIUM"/>
    <property type="match status" value="3"/>
</dbReference>
<organism evidence="3 4">
    <name type="scientific">Allorhizobium borbori</name>
    <dbReference type="NCBI Taxonomy" id="485907"/>
    <lineage>
        <taxon>Bacteria</taxon>
        <taxon>Pseudomonadati</taxon>
        <taxon>Pseudomonadota</taxon>
        <taxon>Alphaproteobacteria</taxon>
        <taxon>Hyphomicrobiales</taxon>
        <taxon>Rhizobiaceae</taxon>
        <taxon>Rhizobium/Agrobacterium group</taxon>
        <taxon>Allorhizobium</taxon>
    </lineage>
</organism>
<dbReference type="Proteomes" id="UP000584824">
    <property type="component" value="Unassembled WGS sequence"/>
</dbReference>